<name>A0A0E9PJV3_ANGAN</name>
<dbReference type="AlphaFoldDB" id="A0A0E9PJV3"/>
<accession>A0A0E9PJV3</accession>
<protein>
    <submittedName>
        <fullName evidence="1">Uncharacterized protein</fullName>
    </submittedName>
</protein>
<dbReference type="EMBL" id="GBXM01103808">
    <property type="protein sequence ID" value="JAH04769.1"/>
    <property type="molecule type" value="Transcribed_RNA"/>
</dbReference>
<sequence length="17" mass="1988">MLHTSTTLLELEVTMRI</sequence>
<evidence type="ECO:0000313" key="1">
    <source>
        <dbReference type="EMBL" id="JAH04769.1"/>
    </source>
</evidence>
<proteinExistence type="predicted"/>
<organism evidence="1">
    <name type="scientific">Anguilla anguilla</name>
    <name type="common">European freshwater eel</name>
    <name type="synonym">Muraena anguilla</name>
    <dbReference type="NCBI Taxonomy" id="7936"/>
    <lineage>
        <taxon>Eukaryota</taxon>
        <taxon>Metazoa</taxon>
        <taxon>Chordata</taxon>
        <taxon>Craniata</taxon>
        <taxon>Vertebrata</taxon>
        <taxon>Euteleostomi</taxon>
        <taxon>Actinopterygii</taxon>
        <taxon>Neopterygii</taxon>
        <taxon>Teleostei</taxon>
        <taxon>Anguilliformes</taxon>
        <taxon>Anguillidae</taxon>
        <taxon>Anguilla</taxon>
    </lineage>
</organism>
<reference evidence="1" key="2">
    <citation type="journal article" date="2015" name="Fish Shellfish Immunol.">
        <title>Early steps in the European eel (Anguilla anguilla)-Vibrio vulnificus interaction in the gills: Role of the RtxA13 toxin.</title>
        <authorList>
            <person name="Callol A."/>
            <person name="Pajuelo D."/>
            <person name="Ebbesson L."/>
            <person name="Teles M."/>
            <person name="MacKenzie S."/>
            <person name="Amaro C."/>
        </authorList>
    </citation>
    <scope>NUCLEOTIDE SEQUENCE</scope>
</reference>
<reference evidence="1" key="1">
    <citation type="submission" date="2014-11" db="EMBL/GenBank/DDBJ databases">
        <authorList>
            <person name="Amaro Gonzalez C."/>
        </authorList>
    </citation>
    <scope>NUCLEOTIDE SEQUENCE</scope>
</reference>